<protein>
    <submittedName>
        <fullName evidence="2">DoxX family protein</fullName>
    </submittedName>
</protein>
<keyword evidence="3" id="KW-1185">Reference proteome</keyword>
<dbReference type="RefSeq" id="WP_194313143.1">
    <property type="nucleotide sequence ID" value="NZ_JADHEC010000051.1"/>
</dbReference>
<feature type="transmembrane region" description="Helical" evidence="1">
    <location>
        <begin position="57"/>
        <end position="72"/>
    </location>
</feature>
<accession>A0A930UB01</accession>
<evidence type="ECO:0000256" key="1">
    <source>
        <dbReference type="SAM" id="Phobius"/>
    </source>
</evidence>
<comment type="caution">
    <text evidence="2">The sequence shown here is derived from an EMBL/GenBank/DDBJ whole genome shotgun (WGS) entry which is preliminary data.</text>
</comment>
<reference evidence="2" key="1">
    <citation type="submission" date="2020-11" db="EMBL/GenBank/DDBJ databases">
        <title>Genome of Flavobacterium soyangense.</title>
        <authorList>
            <person name="Liu Q."/>
            <person name="Xin Y.-H."/>
        </authorList>
    </citation>
    <scope>NUCLEOTIDE SEQUENCE</scope>
    <source>
        <strain evidence="2">CGMCC 1.13493</strain>
    </source>
</reference>
<keyword evidence="1" id="KW-0812">Transmembrane</keyword>
<dbReference type="AlphaFoldDB" id="A0A930UB01"/>
<sequence length="107" mass="11561">MPALLLIISAFAKFAGAQIIVDNLTKAGIIPYFPLPLLGLLEISCVILYLIPKTWKIGFFLLCGYLGGAGAIEISQHLAPTGFILLTIVWIGAYLKNPELFLTAIKS</sequence>
<feature type="transmembrane region" description="Helical" evidence="1">
    <location>
        <begin position="33"/>
        <end position="50"/>
    </location>
</feature>
<evidence type="ECO:0000313" key="2">
    <source>
        <dbReference type="EMBL" id="MBF2709911.1"/>
    </source>
</evidence>
<keyword evidence="1" id="KW-0472">Membrane</keyword>
<evidence type="ECO:0000313" key="3">
    <source>
        <dbReference type="Proteomes" id="UP000646211"/>
    </source>
</evidence>
<proteinExistence type="predicted"/>
<keyword evidence="1" id="KW-1133">Transmembrane helix</keyword>
<gene>
    <name evidence="2" type="ORF">IR213_15145</name>
</gene>
<dbReference type="EMBL" id="JADHEC010000051">
    <property type="protein sequence ID" value="MBF2709911.1"/>
    <property type="molecule type" value="Genomic_DNA"/>
</dbReference>
<feature type="transmembrane region" description="Helical" evidence="1">
    <location>
        <begin position="78"/>
        <end position="95"/>
    </location>
</feature>
<dbReference type="Proteomes" id="UP000646211">
    <property type="component" value="Unassembled WGS sequence"/>
</dbReference>
<name>A0A930UB01_9FLAO</name>
<organism evidence="2 3">
    <name type="scientific">Flavobacterium soyangense</name>
    <dbReference type="NCBI Taxonomy" id="2023265"/>
    <lineage>
        <taxon>Bacteria</taxon>
        <taxon>Pseudomonadati</taxon>
        <taxon>Bacteroidota</taxon>
        <taxon>Flavobacteriia</taxon>
        <taxon>Flavobacteriales</taxon>
        <taxon>Flavobacteriaceae</taxon>
        <taxon>Flavobacterium</taxon>
    </lineage>
</organism>